<evidence type="ECO:0000313" key="5">
    <source>
        <dbReference type="Proteomes" id="UP000277580"/>
    </source>
</evidence>
<dbReference type="InParanoid" id="A0A3N4L0F4"/>
<dbReference type="GO" id="GO:0005737">
    <property type="term" value="C:cytoplasm"/>
    <property type="evidence" value="ECO:0007669"/>
    <property type="project" value="TreeGrafter"/>
</dbReference>
<dbReference type="Gene3D" id="1.10.287.370">
    <property type="match status" value="1"/>
</dbReference>
<keyword evidence="5" id="KW-1185">Reference proteome</keyword>
<dbReference type="STRING" id="1392247.A0A3N4L0F4"/>
<feature type="coiled-coil region" evidence="3">
    <location>
        <begin position="21"/>
        <end position="48"/>
    </location>
</feature>
<reference evidence="4 5" key="1">
    <citation type="journal article" date="2018" name="Nat. Ecol. Evol.">
        <title>Pezizomycetes genomes reveal the molecular basis of ectomycorrhizal truffle lifestyle.</title>
        <authorList>
            <person name="Murat C."/>
            <person name="Payen T."/>
            <person name="Noel B."/>
            <person name="Kuo A."/>
            <person name="Morin E."/>
            <person name="Chen J."/>
            <person name="Kohler A."/>
            <person name="Krizsan K."/>
            <person name="Balestrini R."/>
            <person name="Da Silva C."/>
            <person name="Montanini B."/>
            <person name="Hainaut M."/>
            <person name="Levati E."/>
            <person name="Barry K.W."/>
            <person name="Belfiori B."/>
            <person name="Cichocki N."/>
            <person name="Clum A."/>
            <person name="Dockter R.B."/>
            <person name="Fauchery L."/>
            <person name="Guy J."/>
            <person name="Iotti M."/>
            <person name="Le Tacon F."/>
            <person name="Lindquist E.A."/>
            <person name="Lipzen A."/>
            <person name="Malagnac F."/>
            <person name="Mello A."/>
            <person name="Molinier V."/>
            <person name="Miyauchi S."/>
            <person name="Poulain J."/>
            <person name="Riccioni C."/>
            <person name="Rubini A."/>
            <person name="Sitrit Y."/>
            <person name="Splivallo R."/>
            <person name="Traeger S."/>
            <person name="Wang M."/>
            <person name="Zifcakova L."/>
            <person name="Wipf D."/>
            <person name="Zambonelli A."/>
            <person name="Paolocci F."/>
            <person name="Nowrousian M."/>
            <person name="Ottonello S."/>
            <person name="Baldrian P."/>
            <person name="Spatafora J.W."/>
            <person name="Henrissat B."/>
            <person name="Nagy L.G."/>
            <person name="Aury J.M."/>
            <person name="Wincker P."/>
            <person name="Grigoriev I.V."/>
            <person name="Bonfante P."/>
            <person name="Martin F.M."/>
        </authorList>
    </citation>
    <scope>NUCLEOTIDE SEQUENCE [LARGE SCALE GENOMIC DNA]</scope>
    <source>
        <strain evidence="4 5">CCBAS932</strain>
    </source>
</reference>
<organism evidence="4 5">
    <name type="scientific">Morchella conica CCBAS932</name>
    <dbReference type="NCBI Taxonomy" id="1392247"/>
    <lineage>
        <taxon>Eukaryota</taxon>
        <taxon>Fungi</taxon>
        <taxon>Dikarya</taxon>
        <taxon>Ascomycota</taxon>
        <taxon>Pezizomycotina</taxon>
        <taxon>Pezizomycetes</taxon>
        <taxon>Pezizales</taxon>
        <taxon>Morchellaceae</taxon>
        <taxon>Morchella</taxon>
    </lineage>
</organism>
<dbReference type="InterPro" id="IPR011599">
    <property type="entry name" value="PFD_alpha_archaea"/>
</dbReference>
<comment type="similarity">
    <text evidence="1">Belongs to the prefoldin subunit alpha family.</text>
</comment>
<keyword evidence="3" id="KW-0175">Coiled coil</keyword>
<proteinExistence type="inferred from homology"/>
<evidence type="ECO:0000256" key="2">
    <source>
        <dbReference type="ARBA" id="ARBA00023186"/>
    </source>
</evidence>
<dbReference type="GO" id="GO:0051082">
    <property type="term" value="F:unfolded protein binding"/>
    <property type="evidence" value="ECO:0007669"/>
    <property type="project" value="InterPro"/>
</dbReference>
<protein>
    <submittedName>
        <fullName evidence="4">Prefoldin alpha subunit</fullName>
    </submittedName>
</protein>
<evidence type="ECO:0000313" key="4">
    <source>
        <dbReference type="EMBL" id="RPB15139.1"/>
    </source>
</evidence>
<dbReference type="FunFam" id="1.10.287.370:FF:000004">
    <property type="entry name" value="Probable prefoldin subunit 5"/>
    <property type="match status" value="1"/>
</dbReference>
<evidence type="ECO:0000256" key="3">
    <source>
        <dbReference type="SAM" id="Coils"/>
    </source>
</evidence>
<dbReference type="GO" id="GO:0016272">
    <property type="term" value="C:prefoldin complex"/>
    <property type="evidence" value="ECO:0007669"/>
    <property type="project" value="InterPro"/>
</dbReference>
<name>A0A3N4L0F4_9PEZI</name>
<dbReference type="Pfam" id="PF02996">
    <property type="entry name" value="Prefoldin"/>
    <property type="match status" value="1"/>
</dbReference>
<dbReference type="GO" id="GO:0006457">
    <property type="term" value="P:protein folding"/>
    <property type="evidence" value="ECO:0007669"/>
    <property type="project" value="InterPro"/>
</dbReference>
<evidence type="ECO:0000256" key="1">
    <source>
        <dbReference type="ARBA" id="ARBA00010048"/>
    </source>
</evidence>
<dbReference type="GO" id="GO:1990114">
    <property type="term" value="P:RNA polymerase II core complex assembly"/>
    <property type="evidence" value="ECO:0007669"/>
    <property type="project" value="TreeGrafter"/>
</dbReference>
<dbReference type="CDD" id="cd23157">
    <property type="entry name" value="Prefoldin_5"/>
    <property type="match status" value="1"/>
</dbReference>
<keyword evidence="2" id="KW-0143">Chaperone</keyword>
<dbReference type="SUPFAM" id="SSF46579">
    <property type="entry name" value="Prefoldin"/>
    <property type="match status" value="1"/>
</dbReference>
<sequence length="156" mass="17313">MASKESKGPQSQQIDLNTLSVDNLSAVKKQLDEELEHLTQSFQKLRQAQNKFKECINTVKTGLRPGKTILVPLTNSLYVPGTLADTENVLVDIGTGYYVEKSAADAEKFYNGKVENLTKNLTDLEKIVSQKSQNVRVVEDVLRQKVMSSSAQPQEA</sequence>
<dbReference type="NCBIfam" id="TIGR00293">
    <property type="entry name" value="prefoldin subunit alpha"/>
    <property type="match status" value="1"/>
</dbReference>
<dbReference type="OrthoDB" id="10267474at2759"/>
<dbReference type="FunCoup" id="A0A3N4L0F4">
    <property type="interactions" value="1015"/>
</dbReference>
<dbReference type="PANTHER" id="PTHR12674">
    <property type="entry name" value="PREFOLDIN SUBUNIT 5"/>
    <property type="match status" value="1"/>
</dbReference>
<dbReference type="GO" id="GO:1990115">
    <property type="term" value="P:RNA polymerase III assembly"/>
    <property type="evidence" value="ECO:0007669"/>
    <property type="project" value="TreeGrafter"/>
</dbReference>
<dbReference type="InterPro" id="IPR009053">
    <property type="entry name" value="Prefoldin"/>
</dbReference>
<dbReference type="EMBL" id="ML119114">
    <property type="protein sequence ID" value="RPB15139.1"/>
    <property type="molecule type" value="Genomic_DNA"/>
</dbReference>
<dbReference type="Proteomes" id="UP000277580">
    <property type="component" value="Unassembled WGS sequence"/>
</dbReference>
<dbReference type="GO" id="GO:1990113">
    <property type="term" value="P:RNA polymerase I assembly"/>
    <property type="evidence" value="ECO:0007669"/>
    <property type="project" value="TreeGrafter"/>
</dbReference>
<dbReference type="PANTHER" id="PTHR12674:SF2">
    <property type="entry name" value="PREFOLDIN SUBUNIT 5"/>
    <property type="match status" value="1"/>
</dbReference>
<dbReference type="AlphaFoldDB" id="A0A3N4L0F4"/>
<dbReference type="InterPro" id="IPR004127">
    <property type="entry name" value="Prefoldin_subunit_alpha"/>
</dbReference>
<gene>
    <name evidence="4" type="ORF">P167DRAFT_571613</name>
</gene>
<accession>A0A3N4L0F4</accession>